<accession>A0ABS7QGX1</accession>
<dbReference type="EMBL" id="JAINZZ010000072">
    <property type="protein sequence ID" value="MBY8882417.1"/>
    <property type="molecule type" value="Genomic_DNA"/>
</dbReference>
<organism evidence="1 2">
    <name type="scientific">Actinacidiphila acidipaludis</name>
    <dbReference type="NCBI Taxonomy" id="2873382"/>
    <lineage>
        <taxon>Bacteria</taxon>
        <taxon>Bacillati</taxon>
        <taxon>Actinomycetota</taxon>
        <taxon>Actinomycetes</taxon>
        <taxon>Kitasatosporales</taxon>
        <taxon>Streptomycetaceae</taxon>
        <taxon>Actinacidiphila</taxon>
    </lineage>
</organism>
<reference evidence="1 2" key="1">
    <citation type="submission" date="2021-08" db="EMBL/GenBank/DDBJ databases">
        <title>WGS of actinomycetes from Thailand.</title>
        <authorList>
            <person name="Thawai C."/>
        </authorList>
    </citation>
    <scope>NUCLEOTIDE SEQUENCE [LARGE SCALE GENOMIC DNA]</scope>
    <source>
        <strain evidence="1 2">PLK6-54</strain>
    </source>
</reference>
<gene>
    <name evidence="1" type="ORF">K7862_32980</name>
</gene>
<keyword evidence="2" id="KW-1185">Reference proteome</keyword>
<evidence type="ECO:0000313" key="1">
    <source>
        <dbReference type="EMBL" id="MBY8882417.1"/>
    </source>
</evidence>
<protein>
    <submittedName>
        <fullName evidence="1">Uncharacterized protein</fullName>
    </submittedName>
</protein>
<name>A0ABS7QGX1_9ACTN</name>
<sequence length="87" mass="9010">MTEHAEECRLNPKAWLRHAAGAAGACTMKPPDPLADRAAAVALTDALAYFAELGDLPSVTLADVARHALVMEPADALALCDCGAARP</sequence>
<evidence type="ECO:0000313" key="2">
    <source>
        <dbReference type="Proteomes" id="UP000778578"/>
    </source>
</evidence>
<proteinExistence type="predicted"/>
<dbReference type="RefSeq" id="WP_222968709.1">
    <property type="nucleotide sequence ID" value="NZ_JAINZZ010000072.1"/>
</dbReference>
<dbReference type="Proteomes" id="UP000778578">
    <property type="component" value="Unassembled WGS sequence"/>
</dbReference>
<comment type="caution">
    <text evidence="1">The sequence shown here is derived from an EMBL/GenBank/DDBJ whole genome shotgun (WGS) entry which is preliminary data.</text>
</comment>